<keyword evidence="1" id="KW-0732">Signal</keyword>
<keyword evidence="2" id="KW-0378">Hydrolase</keyword>
<dbReference type="PANTHER" id="PTHR43037:SF1">
    <property type="entry name" value="BLL1128 PROTEIN"/>
    <property type="match status" value="1"/>
</dbReference>
<dbReference type="EMBL" id="JAQQLI010000003">
    <property type="protein sequence ID" value="MDC7784735.1"/>
    <property type="molecule type" value="Genomic_DNA"/>
</dbReference>
<evidence type="ECO:0000256" key="2">
    <source>
        <dbReference type="ARBA" id="ARBA00022801"/>
    </source>
</evidence>
<accession>A0ABT5J525</accession>
<feature type="region of interest" description="Disordered" evidence="3">
    <location>
        <begin position="65"/>
        <end position="84"/>
    </location>
</feature>
<dbReference type="Proteomes" id="UP001165652">
    <property type="component" value="Unassembled WGS sequence"/>
</dbReference>
<evidence type="ECO:0000313" key="5">
    <source>
        <dbReference type="Proteomes" id="UP001165652"/>
    </source>
</evidence>
<evidence type="ECO:0000256" key="1">
    <source>
        <dbReference type="ARBA" id="ARBA00022729"/>
    </source>
</evidence>
<proteinExistence type="predicted"/>
<feature type="region of interest" description="Disordered" evidence="3">
    <location>
        <begin position="412"/>
        <end position="453"/>
    </location>
</feature>
<feature type="compositionally biased region" description="Low complexity" evidence="3">
    <location>
        <begin position="68"/>
        <end position="78"/>
    </location>
</feature>
<gene>
    <name evidence="4" type="ORF">PQJ73_03485</name>
</gene>
<dbReference type="SUPFAM" id="SSF53474">
    <property type="entry name" value="alpha/beta-Hydrolases"/>
    <property type="match status" value="2"/>
</dbReference>
<dbReference type="NCBIfam" id="TIGR01840">
    <property type="entry name" value="esterase_phb"/>
    <property type="match status" value="1"/>
</dbReference>
<name>A0ABT5J525_RHOTP</name>
<dbReference type="InterPro" id="IPR050955">
    <property type="entry name" value="Plant_Biomass_Hydrol_Est"/>
</dbReference>
<organism evidence="4 5">
    <name type="scientific">Rhodoplanes tepidamans</name>
    <name type="common">Rhodoplanes cryptolactis</name>
    <dbReference type="NCBI Taxonomy" id="200616"/>
    <lineage>
        <taxon>Bacteria</taxon>
        <taxon>Pseudomonadati</taxon>
        <taxon>Pseudomonadota</taxon>
        <taxon>Alphaproteobacteria</taxon>
        <taxon>Hyphomicrobiales</taxon>
        <taxon>Nitrobacteraceae</taxon>
        <taxon>Rhodoplanes</taxon>
    </lineage>
</organism>
<comment type="caution">
    <text evidence="4">The sequence shown here is derived from an EMBL/GenBank/DDBJ whole genome shotgun (WGS) entry which is preliminary data.</text>
</comment>
<dbReference type="Pfam" id="PF10503">
    <property type="entry name" value="Esterase_PHB"/>
    <property type="match status" value="1"/>
</dbReference>
<dbReference type="PANTHER" id="PTHR43037">
    <property type="entry name" value="UNNAMED PRODUCT-RELATED"/>
    <property type="match status" value="1"/>
</dbReference>
<evidence type="ECO:0000256" key="3">
    <source>
        <dbReference type="SAM" id="MobiDB-lite"/>
    </source>
</evidence>
<reference evidence="4" key="2">
    <citation type="submission" date="2023-02" db="EMBL/GenBank/DDBJ databases">
        <authorList>
            <person name="Rayyan A."/>
            <person name="Meyer T."/>
            <person name="Kyndt J.A."/>
        </authorList>
    </citation>
    <scope>NUCLEOTIDE SEQUENCE</scope>
    <source>
        <strain evidence="4">DSM 9987</strain>
    </source>
</reference>
<dbReference type="Gene3D" id="3.40.50.1820">
    <property type="entry name" value="alpha/beta hydrolase"/>
    <property type="match status" value="1"/>
</dbReference>
<evidence type="ECO:0000313" key="4">
    <source>
        <dbReference type="EMBL" id="MDC7784735.1"/>
    </source>
</evidence>
<dbReference type="InterPro" id="IPR010126">
    <property type="entry name" value="Esterase_phb"/>
</dbReference>
<protein>
    <submittedName>
        <fullName evidence="4">PHB depolymerase family esterase</fullName>
    </submittedName>
</protein>
<reference evidence="4" key="1">
    <citation type="journal article" date="2023" name="Microbiol Resour">
        <title>Genome Sequences of Rhodoplanes serenus and Two Thermotolerant Strains, Rhodoplanes tepidamans and 'Rhodoplanes cryptolactis,' Further Refine the Genus.</title>
        <authorList>
            <person name="Rayyan A.A."/>
            <person name="Kyndt J.A."/>
        </authorList>
    </citation>
    <scope>NUCLEOTIDE SEQUENCE</scope>
    <source>
        <strain evidence="4">DSM 9987</strain>
    </source>
</reference>
<sequence length="475" mass="50900">MATSAIAGPHCGNDIPGEPLTTVTFFIAPVLHRHPSREDVPLPTLAETIAALARRRHQWDERLRRAQRPSAGARAGGASDLVEEHDFGSDPGRLRMLSHVPRRLAADPALVVVLHGCTQTASDYCAGAGWRTLADRYGFCLLLPEQRSANNPARCFDWFSPAHTRRDRGQALSIRQMIEAMVVRHGIDRRRIYVTGLSAGGAMTSVMLACYPEVFAGGAIIAGLPYGAAGTVQQAFDAMNRCPSRSAQEWGDVVRAAAPGTGRWPRVSVWHGTADRTVIPANARETLKQWTNVHGLSATPSTAATVDGYDRKVWTDAAGTEVIEFYGITDMAHGTPLATGHSDDECGIAGPFLLEVGISSSYHIAKFFGLAAAAFRHTAPAAEPAVAPAEARTSRAVVEHVFDGEVLERAPEDGRRETFEDGVGSDGFARSGFGGDRRRDSTGKAGAPPYGRFTPVDVEAVITSALRSAGLMKDR</sequence>
<dbReference type="RefSeq" id="WP_272775581.1">
    <property type="nucleotide sequence ID" value="NZ_JAQQLI010000003.1"/>
</dbReference>
<keyword evidence="5" id="KW-1185">Reference proteome</keyword>
<dbReference type="InterPro" id="IPR029058">
    <property type="entry name" value="AB_hydrolase_fold"/>
</dbReference>